<keyword evidence="5" id="KW-0698">rRNA processing</keyword>
<dbReference type="Gene3D" id="3.30.230.70">
    <property type="entry name" value="GHMP Kinase, N-terminal domain"/>
    <property type="match status" value="1"/>
</dbReference>
<evidence type="ECO:0000259" key="9">
    <source>
        <dbReference type="Pfam" id="PF01138"/>
    </source>
</evidence>
<evidence type="ECO:0000256" key="3">
    <source>
        <dbReference type="ARBA" id="ARBA00006678"/>
    </source>
</evidence>
<keyword evidence="12" id="KW-1185">Reference proteome</keyword>
<evidence type="ECO:0000256" key="5">
    <source>
        <dbReference type="ARBA" id="ARBA00022552"/>
    </source>
</evidence>
<sequence>MAALEQQPLLTDGHRRDGRAYEEFRNVFLKTGVISQASGSAYAEFNNTKVMVGVYGPRQSERKVGYSEQGRISVDVKLATFATRQRGMFGQTPEERELSALLATALEAATNLASFPKATADVYVLVLEAGGGELGVAATAAALALADAGIEMFDLVTACSVSRAEGALLLDPTVDEAAREEAGLTLALMPACSEVTQLVSRGPWTSSALREAMELAMGGCAQLDALARQVLKTAAAEAAARRQQEQQQLQQAQ</sequence>
<feature type="domain" description="Exoribonuclease phosphorolytic" evidence="9">
    <location>
        <begin position="23"/>
        <end position="151"/>
    </location>
</feature>
<evidence type="ECO:0000313" key="12">
    <source>
        <dbReference type="Proteomes" id="UP000239899"/>
    </source>
</evidence>
<evidence type="ECO:0000256" key="1">
    <source>
        <dbReference type="ARBA" id="ARBA00004123"/>
    </source>
</evidence>
<proteinExistence type="inferred from homology"/>
<dbReference type="OrthoDB" id="27298at2759"/>
<evidence type="ECO:0000256" key="7">
    <source>
        <dbReference type="ARBA" id="ARBA00022884"/>
    </source>
</evidence>
<dbReference type="Proteomes" id="UP000239899">
    <property type="component" value="Unassembled WGS sequence"/>
</dbReference>
<dbReference type="PANTHER" id="PTHR11953">
    <property type="entry name" value="EXOSOME COMPLEX COMPONENT"/>
    <property type="match status" value="1"/>
</dbReference>
<dbReference type="STRING" id="3076.A0A2P6TV32"/>
<comment type="subcellular location">
    <subcellularLocation>
        <location evidence="2">Cytoplasm</location>
    </subcellularLocation>
    <subcellularLocation>
        <location evidence="1">Nucleus</location>
    </subcellularLocation>
</comment>
<dbReference type="GO" id="GO:0071028">
    <property type="term" value="P:nuclear mRNA surveillance"/>
    <property type="evidence" value="ECO:0007669"/>
    <property type="project" value="TreeGrafter"/>
</dbReference>
<dbReference type="SUPFAM" id="SSF55666">
    <property type="entry name" value="Ribonuclease PH domain 2-like"/>
    <property type="match status" value="1"/>
</dbReference>
<dbReference type="SUPFAM" id="SSF54211">
    <property type="entry name" value="Ribosomal protein S5 domain 2-like"/>
    <property type="match status" value="1"/>
</dbReference>
<dbReference type="InterPro" id="IPR027408">
    <property type="entry name" value="PNPase/RNase_PH_dom_sf"/>
</dbReference>
<dbReference type="GO" id="GO:0000177">
    <property type="term" value="C:cytoplasmic exosome (RNase complex)"/>
    <property type="evidence" value="ECO:0007669"/>
    <property type="project" value="TreeGrafter"/>
</dbReference>
<dbReference type="GO" id="GO:0071051">
    <property type="term" value="P:poly(A)-dependent snoRNA 3'-end processing"/>
    <property type="evidence" value="ECO:0007669"/>
    <property type="project" value="TreeGrafter"/>
</dbReference>
<gene>
    <name evidence="11" type="ORF">C2E21_3343</name>
</gene>
<keyword evidence="6" id="KW-0271">Exosome</keyword>
<dbReference type="GO" id="GO:0000176">
    <property type="term" value="C:nuclear exosome (RNase complex)"/>
    <property type="evidence" value="ECO:0007669"/>
    <property type="project" value="TreeGrafter"/>
</dbReference>
<evidence type="ECO:0000259" key="10">
    <source>
        <dbReference type="Pfam" id="PF03725"/>
    </source>
</evidence>
<feature type="domain" description="Exoribonuclease phosphorolytic" evidence="10">
    <location>
        <begin position="154"/>
        <end position="217"/>
    </location>
</feature>
<dbReference type="InterPro" id="IPR050080">
    <property type="entry name" value="RNase_PH"/>
</dbReference>
<dbReference type="InterPro" id="IPR015847">
    <property type="entry name" value="ExoRNase_PH_dom2"/>
</dbReference>
<evidence type="ECO:0000256" key="6">
    <source>
        <dbReference type="ARBA" id="ARBA00022835"/>
    </source>
</evidence>
<dbReference type="Pfam" id="PF03725">
    <property type="entry name" value="RNase_PH_C"/>
    <property type="match status" value="1"/>
</dbReference>
<dbReference type="CDD" id="cd11371">
    <property type="entry name" value="RNase_PH_MTR3"/>
    <property type="match status" value="1"/>
</dbReference>
<dbReference type="InterPro" id="IPR020568">
    <property type="entry name" value="Ribosomal_Su5_D2-typ_SF"/>
</dbReference>
<dbReference type="PANTHER" id="PTHR11953:SF2">
    <property type="entry name" value="EXOSOME COMPLEX COMPONENT MTR3"/>
    <property type="match status" value="1"/>
</dbReference>
<protein>
    <submittedName>
        <fullName evidence="11">Exosome complex component MTR3</fullName>
    </submittedName>
</protein>
<evidence type="ECO:0000256" key="8">
    <source>
        <dbReference type="ARBA" id="ARBA00023242"/>
    </source>
</evidence>
<organism evidence="11 12">
    <name type="scientific">Chlorella sorokiniana</name>
    <name type="common">Freshwater green alga</name>
    <dbReference type="NCBI Taxonomy" id="3076"/>
    <lineage>
        <taxon>Eukaryota</taxon>
        <taxon>Viridiplantae</taxon>
        <taxon>Chlorophyta</taxon>
        <taxon>core chlorophytes</taxon>
        <taxon>Trebouxiophyceae</taxon>
        <taxon>Chlorellales</taxon>
        <taxon>Chlorellaceae</taxon>
        <taxon>Chlorella clade</taxon>
        <taxon>Chlorella</taxon>
    </lineage>
</organism>
<dbReference type="GO" id="GO:0005730">
    <property type="term" value="C:nucleolus"/>
    <property type="evidence" value="ECO:0007669"/>
    <property type="project" value="TreeGrafter"/>
</dbReference>
<dbReference type="GO" id="GO:0034475">
    <property type="term" value="P:U4 snRNA 3'-end processing"/>
    <property type="evidence" value="ECO:0007669"/>
    <property type="project" value="TreeGrafter"/>
</dbReference>
<dbReference type="GO" id="GO:0016075">
    <property type="term" value="P:rRNA catabolic process"/>
    <property type="evidence" value="ECO:0007669"/>
    <property type="project" value="TreeGrafter"/>
</dbReference>
<dbReference type="InterPro" id="IPR036345">
    <property type="entry name" value="ExoRNase_PH_dom2_sf"/>
</dbReference>
<dbReference type="GO" id="GO:0003723">
    <property type="term" value="F:RNA binding"/>
    <property type="evidence" value="ECO:0007669"/>
    <property type="project" value="UniProtKB-KW"/>
</dbReference>
<comment type="similarity">
    <text evidence="3">Belongs to the RNase PH family.</text>
</comment>
<evidence type="ECO:0000256" key="2">
    <source>
        <dbReference type="ARBA" id="ARBA00004496"/>
    </source>
</evidence>
<keyword evidence="7" id="KW-0694">RNA-binding</keyword>
<name>A0A2P6TV32_CHLSO</name>
<keyword evidence="8" id="KW-0539">Nucleus</keyword>
<reference evidence="11 12" key="1">
    <citation type="journal article" date="2018" name="Plant J.">
        <title>Genome sequences of Chlorella sorokiniana UTEX 1602 and Micractinium conductrix SAG 241.80: implications to maltose excretion by a green alga.</title>
        <authorList>
            <person name="Arriola M.B."/>
            <person name="Velmurugan N."/>
            <person name="Zhang Y."/>
            <person name="Plunkett M.H."/>
            <person name="Hondzo H."/>
            <person name="Barney B.M."/>
        </authorList>
    </citation>
    <scope>NUCLEOTIDE SEQUENCE [LARGE SCALE GENOMIC DNA]</scope>
    <source>
        <strain evidence="12">UTEX 1602</strain>
    </source>
</reference>
<evidence type="ECO:0000313" key="11">
    <source>
        <dbReference type="EMBL" id="PRW57906.1"/>
    </source>
</evidence>
<accession>A0A2P6TV32</accession>
<dbReference type="Pfam" id="PF01138">
    <property type="entry name" value="RNase_PH"/>
    <property type="match status" value="1"/>
</dbReference>
<dbReference type="EMBL" id="LHPG02000006">
    <property type="protein sequence ID" value="PRW57906.1"/>
    <property type="molecule type" value="Genomic_DNA"/>
</dbReference>
<evidence type="ECO:0000256" key="4">
    <source>
        <dbReference type="ARBA" id="ARBA00022490"/>
    </source>
</evidence>
<dbReference type="InterPro" id="IPR001247">
    <property type="entry name" value="ExoRNase_PH_dom1"/>
</dbReference>
<dbReference type="GO" id="GO:0006364">
    <property type="term" value="P:rRNA processing"/>
    <property type="evidence" value="ECO:0007669"/>
    <property type="project" value="UniProtKB-KW"/>
</dbReference>
<comment type="caution">
    <text evidence="11">The sequence shown here is derived from an EMBL/GenBank/DDBJ whole genome shotgun (WGS) entry which is preliminary data.</text>
</comment>
<dbReference type="AlphaFoldDB" id="A0A2P6TV32"/>
<keyword evidence="4" id="KW-0963">Cytoplasm</keyword>